<reference evidence="11" key="2">
    <citation type="journal article" date="2022" name="Microbiol. Resour. Announc.">
        <title>Metagenome Sequencing to Explore Phylogenomics of Terrestrial Cyanobacteria.</title>
        <authorList>
            <person name="Ward R.D."/>
            <person name="Stajich J.E."/>
            <person name="Johansen J.R."/>
            <person name="Huntemann M."/>
            <person name="Clum A."/>
            <person name="Foster B."/>
            <person name="Foster B."/>
            <person name="Roux S."/>
            <person name="Palaniappan K."/>
            <person name="Varghese N."/>
            <person name="Mukherjee S."/>
            <person name="Reddy T.B.K."/>
            <person name="Daum C."/>
            <person name="Copeland A."/>
            <person name="Chen I.A."/>
            <person name="Ivanova N.N."/>
            <person name="Kyrpides N.C."/>
            <person name="Shapiro N."/>
            <person name="Eloe-Fadrosh E.A."/>
            <person name="Pietrasiak N."/>
        </authorList>
    </citation>
    <scope>NUCLEOTIDE SEQUENCE</scope>
    <source>
        <strain evidence="11">UHER 2000/2452</strain>
    </source>
</reference>
<dbReference type="InterPro" id="IPR052038">
    <property type="entry name" value="Type-VII_TA_antitoxin"/>
</dbReference>
<evidence type="ECO:0000256" key="1">
    <source>
        <dbReference type="ARBA" id="ARBA00001946"/>
    </source>
</evidence>
<proteinExistence type="inferred from homology"/>
<organism evidence="11 12">
    <name type="scientific">Drouetiella hepatica Uher 2000/2452</name>
    <dbReference type="NCBI Taxonomy" id="904376"/>
    <lineage>
        <taxon>Bacteria</taxon>
        <taxon>Bacillati</taxon>
        <taxon>Cyanobacteriota</taxon>
        <taxon>Cyanophyceae</taxon>
        <taxon>Oculatellales</taxon>
        <taxon>Oculatellaceae</taxon>
        <taxon>Drouetiella</taxon>
    </lineage>
</organism>
<evidence type="ECO:0000256" key="9">
    <source>
        <dbReference type="ARBA" id="ARBA00038276"/>
    </source>
</evidence>
<gene>
    <name evidence="11" type="ORF">KME15_12905</name>
</gene>
<evidence type="ECO:0000256" key="6">
    <source>
        <dbReference type="ARBA" id="ARBA00022741"/>
    </source>
</evidence>
<reference evidence="11" key="1">
    <citation type="submission" date="2021-05" db="EMBL/GenBank/DDBJ databases">
        <authorList>
            <person name="Pietrasiak N."/>
            <person name="Ward R."/>
            <person name="Stajich J.E."/>
            <person name="Kurbessoian T."/>
        </authorList>
    </citation>
    <scope>NUCLEOTIDE SEQUENCE</scope>
    <source>
        <strain evidence="11">UHER 2000/2452</strain>
    </source>
</reference>
<comment type="cofactor">
    <cofactor evidence="1">
        <name>Mg(2+)</name>
        <dbReference type="ChEBI" id="CHEBI:18420"/>
    </cofactor>
</comment>
<dbReference type="CDD" id="cd05403">
    <property type="entry name" value="NT_KNTase_like"/>
    <property type="match status" value="1"/>
</dbReference>
<dbReference type="GO" id="GO:0046872">
    <property type="term" value="F:metal ion binding"/>
    <property type="evidence" value="ECO:0007669"/>
    <property type="project" value="UniProtKB-KW"/>
</dbReference>
<evidence type="ECO:0000259" key="10">
    <source>
        <dbReference type="Pfam" id="PF01909"/>
    </source>
</evidence>
<name>A0A951QB45_9CYAN</name>
<dbReference type="GO" id="GO:0016779">
    <property type="term" value="F:nucleotidyltransferase activity"/>
    <property type="evidence" value="ECO:0007669"/>
    <property type="project" value="UniProtKB-KW"/>
</dbReference>
<comment type="caution">
    <text evidence="11">The sequence shown here is derived from an EMBL/GenBank/DDBJ whole genome shotgun (WGS) entry which is preliminary data.</text>
</comment>
<keyword evidence="4" id="KW-0548">Nucleotidyltransferase</keyword>
<evidence type="ECO:0000256" key="8">
    <source>
        <dbReference type="ARBA" id="ARBA00022842"/>
    </source>
</evidence>
<dbReference type="Gene3D" id="3.30.460.10">
    <property type="entry name" value="Beta Polymerase, domain 2"/>
    <property type="match status" value="1"/>
</dbReference>
<feature type="domain" description="Polymerase nucleotidyl transferase" evidence="10">
    <location>
        <begin position="22"/>
        <end position="98"/>
    </location>
</feature>
<dbReference type="PANTHER" id="PTHR33571">
    <property type="entry name" value="SSL8005 PROTEIN"/>
    <property type="match status" value="1"/>
</dbReference>
<dbReference type="EMBL" id="JAHHHD010000012">
    <property type="protein sequence ID" value="MBW4659567.1"/>
    <property type="molecule type" value="Genomic_DNA"/>
</dbReference>
<keyword evidence="6" id="KW-0547">Nucleotide-binding</keyword>
<dbReference type="InterPro" id="IPR002934">
    <property type="entry name" value="Polymerase_NTP_transf_dom"/>
</dbReference>
<evidence type="ECO:0000256" key="7">
    <source>
        <dbReference type="ARBA" id="ARBA00022840"/>
    </source>
</evidence>
<keyword evidence="5" id="KW-0479">Metal-binding</keyword>
<keyword evidence="7" id="KW-0067">ATP-binding</keyword>
<dbReference type="AlphaFoldDB" id="A0A951QB45"/>
<dbReference type="Proteomes" id="UP000757435">
    <property type="component" value="Unassembled WGS sequence"/>
</dbReference>
<dbReference type="Pfam" id="PF01909">
    <property type="entry name" value="NTP_transf_2"/>
    <property type="match status" value="1"/>
</dbReference>
<evidence type="ECO:0000256" key="5">
    <source>
        <dbReference type="ARBA" id="ARBA00022723"/>
    </source>
</evidence>
<comment type="similarity">
    <text evidence="9">Belongs to the MntA antitoxin family.</text>
</comment>
<evidence type="ECO:0000256" key="4">
    <source>
        <dbReference type="ARBA" id="ARBA00022695"/>
    </source>
</evidence>
<dbReference type="PANTHER" id="PTHR33571:SF12">
    <property type="entry name" value="BSL3053 PROTEIN"/>
    <property type="match status" value="1"/>
</dbReference>
<evidence type="ECO:0000313" key="11">
    <source>
        <dbReference type="EMBL" id="MBW4659567.1"/>
    </source>
</evidence>
<dbReference type="GO" id="GO:0005524">
    <property type="term" value="F:ATP binding"/>
    <property type="evidence" value="ECO:0007669"/>
    <property type="project" value="UniProtKB-KW"/>
</dbReference>
<accession>A0A951QB45</accession>
<keyword evidence="8" id="KW-0460">Magnesium</keyword>
<protein>
    <submittedName>
        <fullName evidence="11">Nucleotidyltransferase family protein</fullName>
    </submittedName>
</protein>
<evidence type="ECO:0000313" key="12">
    <source>
        <dbReference type="Proteomes" id="UP000757435"/>
    </source>
</evidence>
<keyword evidence="2" id="KW-1277">Toxin-antitoxin system</keyword>
<sequence>MTLPPSYRQAVLNCLHDRLDTIHSFGVRSLALFGSVARDEATETSDLDFLVEFEGAATFDRYMDLKFFLEDLFEKPVDLVTKRSLKPQIQQAVLHEAIDVT</sequence>
<dbReference type="InterPro" id="IPR043519">
    <property type="entry name" value="NT_sf"/>
</dbReference>
<evidence type="ECO:0000256" key="3">
    <source>
        <dbReference type="ARBA" id="ARBA00022679"/>
    </source>
</evidence>
<evidence type="ECO:0000256" key="2">
    <source>
        <dbReference type="ARBA" id="ARBA00022649"/>
    </source>
</evidence>
<dbReference type="SUPFAM" id="SSF81301">
    <property type="entry name" value="Nucleotidyltransferase"/>
    <property type="match status" value="1"/>
</dbReference>
<keyword evidence="3" id="KW-0808">Transferase</keyword>